<evidence type="ECO:0000313" key="9">
    <source>
        <dbReference type="EMBL" id="CAF0988210.1"/>
    </source>
</evidence>
<evidence type="ECO:0000256" key="8">
    <source>
        <dbReference type="ARBA" id="ARBA00031501"/>
    </source>
</evidence>
<comment type="catalytic activity">
    <reaction evidence="1">
        <text>Transfers a segment of a (1-&gt;4)-alpha-D-glucan to a new position in an acceptor, which may be glucose or a (1-&gt;4)-alpha-D-glucan.</text>
        <dbReference type="EC" id="2.4.1.25"/>
    </reaction>
</comment>
<sequence>MKGKRASGILLHITSLPGPYGIGDFGDEAYSFVKMLHETDQKVWQILPLTPTENCSPYSGTSAFAGHPLLISLDKLVEINLLSRDDFDELSSFQFDDRYVKFNQVTKFKTLMLKKAFKNFQERKHRFKESLEEFIQSENYWLDDYALYMTIKELQNNPIWSQWPHGLKYHETEALNEIREGQRDLYEYYIFTQYIFQQQWSELKIFANSYGVTIIGDMPVYVDYGSSDVWASTHLFQLDKDTLLPSVVSGFPPDDCSAEGQNWNMPIYDWNNESKKPQVFNWWIKRLKKALHILDIVRIDHFRGLESYWSIPVDENFVPMKPIDGEWVKAAGVEFFHALISALGKDLPLIVEDLGSLTTETFDLRDQFNLTGIRIVQFGFGFYPDNMYRPHNYIQNSVAYTGTHDNPTAIGWWTKHAEHYEKKTFVTYIRSPEQLDECCNEDDRDNGMIHFLNGQIHWYLIKMVMGSVANIAIVQLQDLLGLDDEARMNDPSLSSDAGSDSQQNWTWRYQWPMIQDHMKYKLKLYTRMFYRAGEIKK</sequence>
<dbReference type="Pfam" id="PF02446">
    <property type="entry name" value="Glyco_hydro_77"/>
    <property type="match status" value="1"/>
</dbReference>
<evidence type="ECO:0000256" key="2">
    <source>
        <dbReference type="ARBA" id="ARBA00005684"/>
    </source>
</evidence>
<dbReference type="PANTHER" id="PTHR32438">
    <property type="entry name" value="4-ALPHA-GLUCANOTRANSFERASE DPE1, CHLOROPLASTIC/AMYLOPLASTIC"/>
    <property type="match status" value="1"/>
</dbReference>
<dbReference type="InterPro" id="IPR017853">
    <property type="entry name" value="GH"/>
</dbReference>
<evidence type="ECO:0000256" key="7">
    <source>
        <dbReference type="ARBA" id="ARBA00031423"/>
    </source>
</evidence>
<evidence type="ECO:0000313" key="12">
    <source>
        <dbReference type="Proteomes" id="UP000663870"/>
    </source>
</evidence>
<dbReference type="Proteomes" id="UP000663854">
    <property type="component" value="Unassembled WGS sequence"/>
</dbReference>
<dbReference type="EC" id="2.4.1.25" evidence="3"/>
<comment type="similarity">
    <text evidence="2">Belongs to the disproportionating enzyme family.</text>
</comment>
<dbReference type="InterPro" id="IPR003385">
    <property type="entry name" value="Glyco_hydro_77"/>
</dbReference>
<dbReference type="SUPFAM" id="SSF51445">
    <property type="entry name" value="(Trans)glycosidases"/>
    <property type="match status" value="1"/>
</dbReference>
<dbReference type="PANTHER" id="PTHR32438:SF5">
    <property type="entry name" value="4-ALPHA-GLUCANOTRANSFERASE DPE1, CHLOROPLASTIC_AMYLOPLASTIC"/>
    <property type="match status" value="1"/>
</dbReference>
<dbReference type="Proteomes" id="UP000663870">
    <property type="component" value="Unassembled WGS sequence"/>
</dbReference>
<dbReference type="EMBL" id="CAJNOH010000294">
    <property type="protein sequence ID" value="CAF0988210.1"/>
    <property type="molecule type" value="Genomic_DNA"/>
</dbReference>
<evidence type="ECO:0000256" key="1">
    <source>
        <dbReference type="ARBA" id="ARBA00000439"/>
    </source>
</evidence>
<evidence type="ECO:0000256" key="5">
    <source>
        <dbReference type="ARBA" id="ARBA00022679"/>
    </source>
</evidence>
<reference evidence="9" key="1">
    <citation type="submission" date="2021-02" db="EMBL/GenBank/DDBJ databases">
        <authorList>
            <person name="Nowell W R."/>
        </authorList>
    </citation>
    <scope>NUCLEOTIDE SEQUENCE</scope>
</reference>
<dbReference type="EMBL" id="CAJNOL010000605">
    <property type="protein sequence ID" value="CAF1134974.1"/>
    <property type="molecule type" value="Genomic_DNA"/>
</dbReference>
<keyword evidence="12" id="KW-1185">Reference proteome</keyword>
<accession>A0A814G068</accession>
<evidence type="ECO:0000313" key="11">
    <source>
        <dbReference type="Proteomes" id="UP000663854"/>
    </source>
</evidence>
<organism evidence="9 11">
    <name type="scientific">Rotaria sordida</name>
    <dbReference type="NCBI Taxonomy" id="392033"/>
    <lineage>
        <taxon>Eukaryota</taxon>
        <taxon>Metazoa</taxon>
        <taxon>Spiralia</taxon>
        <taxon>Gnathifera</taxon>
        <taxon>Rotifera</taxon>
        <taxon>Eurotatoria</taxon>
        <taxon>Bdelloidea</taxon>
        <taxon>Philodinida</taxon>
        <taxon>Philodinidae</taxon>
        <taxon>Rotaria</taxon>
    </lineage>
</organism>
<evidence type="ECO:0000256" key="3">
    <source>
        <dbReference type="ARBA" id="ARBA00012560"/>
    </source>
</evidence>
<dbReference type="GO" id="GO:0004134">
    <property type="term" value="F:4-alpha-glucanotransferase activity"/>
    <property type="evidence" value="ECO:0007669"/>
    <property type="project" value="UniProtKB-EC"/>
</dbReference>
<evidence type="ECO:0000256" key="4">
    <source>
        <dbReference type="ARBA" id="ARBA00022676"/>
    </source>
</evidence>
<dbReference type="NCBIfam" id="TIGR00217">
    <property type="entry name" value="malQ"/>
    <property type="match status" value="1"/>
</dbReference>
<dbReference type="GO" id="GO:0005975">
    <property type="term" value="P:carbohydrate metabolic process"/>
    <property type="evidence" value="ECO:0007669"/>
    <property type="project" value="InterPro"/>
</dbReference>
<gene>
    <name evidence="10" type="ORF">JXQ802_LOCUS20904</name>
    <name evidence="9" type="ORF">PYM288_LOCUS13972</name>
</gene>
<proteinExistence type="inferred from homology"/>
<name>A0A814G068_9BILA</name>
<dbReference type="Gene3D" id="3.20.20.80">
    <property type="entry name" value="Glycosidases"/>
    <property type="match status" value="1"/>
</dbReference>
<dbReference type="NCBIfam" id="NF011080">
    <property type="entry name" value="PRK14508.1-3"/>
    <property type="match status" value="1"/>
</dbReference>
<comment type="caution">
    <text evidence="9">The sequence shown here is derived from an EMBL/GenBank/DDBJ whole genome shotgun (WGS) entry which is preliminary data.</text>
</comment>
<keyword evidence="4" id="KW-0328">Glycosyltransferase</keyword>
<keyword evidence="6" id="KW-0119">Carbohydrate metabolism</keyword>
<keyword evidence="5" id="KW-0808">Transferase</keyword>
<protein>
    <recommendedName>
        <fullName evidence="3">4-alpha-glucanotransferase</fullName>
        <ecNumber evidence="3">2.4.1.25</ecNumber>
    </recommendedName>
    <alternativeName>
        <fullName evidence="7">Amylomaltase</fullName>
    </alternativeName>
    <alternativeName>
        <fullName evidence="8">Disproportionating enzyme</fullName>
    </alternativeName>
</protein>
<evidence type="ECO:0000256" key="6">
    <source>
        <dbReference type="ARBA" id="ARBA00023277"/>
    </source>
</evidence>
<dbReference type="AlphaFoldDB" id="A0A814G068"/>
<evidence type="ECO:0000313" key="10">
    <source>
        <dbReference type="EMBL" id="CAF1134974.1"/>
    </source>
</evidence>